<dbReference type="OrthoDB" id="1274115at2759"/>
<dbReference type="STRING" id="98765.A0A2R6P193"/>
<gene>
    <name evidence="1" type="ORF">PHLCEN_2v5797</name>
</gene>
<accession>A0A2R6P193</accession>
<evidence type="ECO:0000313" key="1">
    <source>
        <dbReference type="EMBL" id="PSR83148.1"/>
    </source>
</evidence>
<dbReference type="EMBL" id="MLYV02000565">
    <property type="protein sequence ID" value="PSR83148.1"/>
    <property type="molecule type" value="Genomic_DNA"/>
</dbReference>
<keyword evidence="2" id="KW-1185">Reference proteome</keyword>
<sequence>MEVCQFSAFLSGSQLYRLYLTPGLNHNQAGDTNKGVEIIIDVVKGEGCAAGKPFPLILPLGSDVHGVIKEVCENTTEHIETWKDVICSTDVPA</sequence>
<protein>
    <submittedName>
        <fullName evidence="1">Uncharacterized protein</fullName>
    </submittedName>
</protein>
<proteinExistence type="predicted"/>
<dbReference type="AlphaFoldDB" id="A0A2R6P193"/>
<organism evidence="1 2">
    <name type="scientific">Hermanssonia centrifuga</name>
    <dbReference type="NCBI Taxonomy" id="98765"/>
    <lineage>
        <taxon>Eukaryota</taxon>
        <taxon>Fungi</taxon>
        <taxon>Dikarya</taxon>
        <taxon>Basidiomycota</taxon>
        <taxon>Agaricomycotina</taxon>
        <taxon>Agaricomycetes</taxon>
        <taxon>Polyporales</taxon>
        <taxon>Meruliaceae</taxon>
        <taxon>Hermanssonia</taxon>
    </lineage>
</organism>
<name>A0A2R6P193_9APHY</name>
<comment type="caution">
    <text evidence="1">The sequence shown here is derived from an EMBL/GenBank/DDBJ whole genome shotgun (WGS) entry which is preliminary data.</text>
</comment>
<dbReference type="Proteomes" id="UP000186601">
    <property type="component" value="Unassembled WGS sequence"/>
</dbReference>
<reference evidence="1 2" key="1">
    <citation type="submission" date="2018-02" db="EMBL/GenBank/DDBJ databases">
        <title>Genome sequence of the basidiomycete white-rot fungus Phlebia centrifuga.</title>
        <authorList>
            <person name="Granchi Z."/>
            <person name="Peng M."/>
            <person name="de Vries R.P."/>
            <person name="Hilden K."/>
            <person name="Makela M.R."/>
            <person name="Grigoriev I."/>
            <person name="Riley R."/>
        </authorList>
    </citation>
    <scope>NUCLEOTIDE SEQUENCE [LARGE SCALE GENOMIC DNA]</scope>
    <source>
        <strain evidence="1 2">FBCC195</strain>
    </source>
</reference>
<evidence type="ECO:0000313" key="2">
    <source>
        <dbReference type="Proteomes" id="UP000186601"/>
    </source>
</evidence>